<protein>
    <recommendedName>
        <fullName evidence="4">HTH gntR-type domain-containing protein</fullName>
    </recommendedName>
</protein>
<feature type="domain" description="HTH gntR-type" evidence="4">
    <location>
        <begin position="1"/>
        <end position="68"/>
    </location>
</feature>
<keyword evidence="3" id="KW-0804">Transcription</keyword>
<dbReference type="Pfam" id="PF07729">
    <property type="entry name" value="FCD"/>
    <property type="match status" value="1"/>
</dbReference>
<evidence type="ECO:0000259" key="4">
    <source>
        <dbReference type="PROSITE" id="PS50949"/>
    </source>
</evidence>
<evidence type="ECO:0000256" key="2">
    <source>
        <dbReference type="ARBA" id="ARBA00023125"/>
    </source>
</evidence>
<evidence type="ECO:0000313" key="5">
    <source>
        <dbReference type="EMBL" id="AQS50188.1"/>
    </source>
</evidence>
<evidence type="ECO:0000256" key="3">
    <source>
        <dbReference type="ARBA" id="ARBA00023163"/>
    </source>
</evidence>
<proteinExistence type="predicted"/>
<gene>
    <name evidence="5" type="ORF">BMG03_20020</name>
</gene>
<dbReference type="PROSITE" id="PS50949">
    <property type="entry name" value="HTH_GNTR"/>
    <property type="match status" value="1"/>
</dbReference>
<dbReference type="InterPro" id="IPR036390">
    <property type="entry name" value="WH_DNA-bd_sf"/>
</dbReference>
<dbReference type="InterPro" id="IPR000524">
    <property type="entry name" value="Tscrpt_reg_HTH_GntR"/>
</dbReference>
<reference evidence="5 6" key="1">
    <citation type="submission" date="2017-01" db="EMBL/GenBank/DDBJ databases">
        <title>The complete genome sequence of a sulfur-oxidizing marine bacterium Thioclava sp. 25B10_4T.</title>
        <authorList>
            <person name="Liu Y."/>
            <person name="Lai Q."/>
            <person name="Shao Z."/>
        </authorList>
    </citation>
    <scope>NUCLEOTIDE SEQUENCE [LARGE SCALE GENOMIC DNA]</scope>
    <source>
        <strain evidence="5 6">25B10_4</strain>
        <plasmid evidence="5 6">unnamed1</plasmid>
    </source>
</reference>
<organism evidence="5 6">
    <name type="scientific">Thioclava nitratireducens</name>
    <dbReference type="NCBI Taxonomy" id="1915078"/>
    <lineage>
        <taxon>Bacteria</taxon>
        <taxon>Pseudomonadati</taxon>
        <taxon>Pseudomonadota</taxon>
        <taxon>Alphaproteobacteria</taxon>
        <taxon>Rhodobacterales</taxon>
        <taxon>Paracoccaceae</taxon>
        <taxon>Thioclava</taxon>
    </lineage>
</organism>
<evidence type="ECO:0000256" key="1">
    <source>
        <dbReference type="ARBA" id="ARBA00023015"/>
    </source>
</evidence>
<dbReference type="SUPFAM" id="SSF48008">
    <property type="entry name" value="GntR ligand-binding domain-like"/>
    <property type="match status" value="1"/>
</dbReference>
<evidence type="ECO:0000313" key="6">
    <source>
        <dbReference type="Proteomes" id="UP000185622"/>
    </source>
</evidence>
<dbReference type="SMART" id="SM00895">
    <property type="entry name" value="FCD"/>
    <property type="match status" value="1"/>
</dbReference>
<keyword evidence="1" id="KW-0805">Transcription regulation</keyword>
<dbReference type="EMBL" id="CP019438">
    <property type="protein sequence ID" value="AQS50188.1"/>
    <property type="molecule type" value="Genomic_DNA"/>
</dbReference>
<dbReference type="Pfam" id="PF00392">
    <property type="entry name" value="GntR"/>
    <property type="match status" value="1"/>
</dbReference>
<dbReference type="PANTHER" id="PTHR43537:SF45">
    <property type="entry name" value="GNTR FAMILY REGULATORY PROTEIN"/>
    <property type="match status" value="1"/>
</dbReference>
<dbReference type="InterPro" id="IPR008920">
    <property type="entry name" value="TF_FadR/GntR_C"/>
</dbReference>
<dbReference type="InterPro" id="IPR036388">
    <property type="entry name" value="WH-like_DNA-bd_sf"/>
</dbReference>
<keyword evidence="5" id="KW-0614">Plasmid</keyword>
<keyword evidence="6" id="KW-1185">Reference proteome</keyword>
<name>A0ABM6IMP9_9RHOB</name>
<dbReference type="PANTHER" id="PTHR43537">
    <property type="entry name" value="TRANSCRIPTIONAL REGULATOR, GNTR FAMILY"/>
    <property type="match status" value="1"/>
</dbReference>
<dbReference type="SUPFAM" id="SSF46785">
    <property type="entry name" value="Winged helix' DNA-binding domain"/>
    <property type="match status" value="1"/>
</dbReference>
<keyword evidence="2" id="KW-0238">DNA-binding</keyword>
<dbReference type="InterPro" id="IPR011711">
    <property type="entry name" value="GntR_C"/>
</dbReference>
<dbReference type="Proteomes" id="UP000185622">
    <property type="component" value="Plasmid unnamed1"/>
</dbReference>
<dbReference type="Gene3D" id="1.20.120.530">
    <property type="entry name" value="GntR ligand-binding domain-like"/>
    <property type="match status" value="1"/>
</dbReference>
<sequence>MSKTKQAFEVLQRMIEHGDLHAGTMVSESKLVELTGLGRTPIREAIHRLALGHMIRIHPSKGLEIPTITVEDQLNALEVRRDLELLAVRLACERKTESQRAAMIVLSNELRGEYALHEYTETVRETHALIIEATHNPYLGTSILPLQALSRRFWITHIRDARREINRGREFHRNLLSAVCDGDVGSASAASRALNDYLVEFALAVVSAKLKRSTHCPPSAPLGHLS</sequence>
<geneLocation type="plasmid" evidence="5 6">
    <name>unnamed1</name>
</geneLocation>
<dbReference type="Gene3D" id="1.10.10.10">
    <property type="entry name" value="Winged helix-like DNA-binding domain superfamily/Winged helix DNA-binding domain"/>
    <property type="match status" value="1"/>
</dbReference>
<dbReference type="SMART" id="SM00345">
    <property type="entry name" value="HTH_GNTR"/>
    <property type="match status" value="1"/>
</dbReference>
<dbReference type="RefSeq" id="WP_075777485.1">
    <property type="nucleotide sequence ID" value="NZ_CP019438.1"/>
</dbReference>
<accession>A0ABM6IMP9</accession>